<dbReference type="EC" id="2.5.1.72" evidence="3"/>
<dbReference type="eggNOG" id="COG0379">
    <property type="taxonomic scope" value="Bacteria"/>
</dbReference>
<dbReference type="PATRIC" id="fig|1279009.4.peg.1957"/>
<keyword evidence="5" id="KW-0662">Pyridine nucleotide biosynthesis</keyword>
<dbReference type="GO" id="GO:0008987">
    <property type="term" value="F:quinolinate synthetase A activity"/>
    <property type="evidence" value="ECO:0007669"/>
    <property type="project" value="InterPro"/>
</dbReference>
<gene>
    <name evidence="10" type="primary">nadA</name>
    <name evidence="10" type="ORF">ADICEAN_01927</name>
</gene>
<name>M7NWW5_9BACT</name>
<comment type="pathway">
    <text evidence="2">Cofactor biosynthesis; NAD(+) biosynthesis; quinolinate from iminoaspartate: step 1/1.</text>
</comment>
<dbReference type="GO" id="GO:0051539">
    <property type="term" value="F:4 iron, 4 sulfur cluster binding"/>
    <property type="evidence" value="ECO:0007669"/>
    <property type="project" value="UniProtKB-KW"/>
</dbReference>
<dbReference type="GO" id="GO:0005829">
    <property type="term" value="C:cytosol"/>
    <property type="evidence" value="ECO:0007669"/>
    <property type="project" value="TreeGrafter"/>
</dbReference>
<dbReference type="GO" id="GO:0034628">
    <property type="term" value="P:'de novo' NAD+ biosynthetic process from L-aspartate"/>
    <property type="evidence" value="ECO:0007669"/>
    <property type="project" value="TreeGrafter"/>
</dbReference>
<evidence type="ECO:0000256" key="6">
    <source>
        <dbReference type="ARBA" id="ARBA00022679"/>
    </source>
</evidence>
<dbReference type="OrthoDB" id="9801204at2"/>
<sequence length="346" mass="38302">MISTTSTRFAHQLRQMGADEHVLSNPKLQQAIDEIRELKRQKGAVVLSHYYMPAELQVTDADGGIADFVGDSLGLSVAASQTRARAIVFCGVKFMAETAKVLSPAATVLLPSMKAGCSLAVSISGEDVRFLKKKYPGVPVVAYVNTYAETKAEADICCTSRNALAIAKAMPGDQLIFLPDLYMGRNLQTRIKAETGKDLILWQGSCEVHEQFTPNQIMGLQMMYPEAELLVHWEVPDEVIMRTLSRSGGILGSTTDIIKYVGESQAQQFILASECDLGATLRGLYPQKEFVVPCIRCPHMKQIDVYRTLAAMRALDTPAETDFRIELDEEICRKAYLPIRRMLDFA</sequence>
<dbReference type="InterPro" id="IPR003473">
    <property type="entry name" value="NadA"/>
</dbReference>
<keyword evidence="7" id="KW-0479">Metal-binding</keyword>
<dbReference type="AlphaFoldDB" id="M7NWW5"/>
<evidence type="ECO:0000256" key="4">
    <source>
        <dbReference type="ARBA" id="ARBA00022485"/>
    </source>
</evidence>
<accession>M7NWW5</accession>
<keyword evidence="9" id="KW-0411">Iron-sulfur</keyword>
<reference evidence="10 11" key="1">
    <citation type="journal article" date="2013" name="Genome Announc.">
        <title>Draft Genome Sequence of Cesiribacter andamanensis Strain AMV16T, Isolated from a Soil Sample from a Mud Volcano in the Andaman Islands, India.</title>
        <authorList>
            <person name="Shivaji S."/>
            <person name="Ara S."/>
            <person name="Begum Z."/>
            <person name="Srinivas T.N."/>
            <person name="Singh A."/>
            <person name="Kumar Pinnaka A."/>
        </authorList>
    </citation>
    <scope>NUCLEOTIDE SEQUENCE [LARGE SCALE GENOMIC DNA]</scope>
    <source>
        <strain evidence="10 11">AMV16</strain>
    </source>
</reference>
<keyword evidence="11" id="KW-1185">Reference proteome</keyword>
<evidence type="ECO:0000256" key="9">
    <source>
        <dbReference type="ARBA" id="ARBA00023014"/>
    </source>
</evidence>
<evidence type="ECO:0000256" key="3">
    <source>
        <dbReference type="ARBA" id="ARBA00012669"/>
    </source>
</evidence>
<dbReference type="SUPFAM" id="SSF142754">
    <property type="entry name" value="NadA-like"/>
    <property type="match status" value="1"/>
</dbReference>
<evidence type="ECO:0000256" key="5">
    <source>
        <dbReference type="ARBA" id="ARBA00022642"/>
    </source>
</evidence>
<dbReference type="GO" id="GO:0046872">
    <property type="term" value="F:metal ion binding"/>
    <property type="evidence" value="ECO:0007669"/>
    <property type="project" value="UniProtKB-KW"/>
</dbReference>
<dbReference type="RefSeq" id="WP_009195323.1">
    <property type="nucleotide sequence ID" value="NZ_AODQ01000040.1"/>
</dbReference>
<evidence type="ECO:0000313" key="10">
    <source>
        <dbReference type="EMBL" id="EMR02954.1"/>
    </source>
</evidence>
<dbReference type="Proteomes" id="UP000011910">
    <property type="component" value="Unassembled WGS sequence"/>
</dbReference>
<evidence type="ECO:0000256" key="7">
    <source>
        <dbReference type="ARBA" id="ARBA00022723"/>
    </source>
</evidence>
<keyword evidence="8" id="KW-0408">Iron</keyword>
<proteinExistence type="predicted"/>
<dbReference type="Pfam" id="PF02445">
    <property type="entry name" value="NadA"/>
    <property type="match status" value="1"/>
</dbReference>
<dbReference type="InterPro" id="IPR036094">
    <property type="entry name" value="NadA_sf"/>
</dbReference>
<keyword evidence="4" id="KW-0004">4Fe-4S</keyword>
<dbReference type="Gene3D" id="3.40.50.10800">
    <property type="entry name" value="NadA-like"/>
    <property type="match status" value="3"/>
</dbReference>
<comment type="cofactor">
    <cofactor evidence="1">
        <name>[4Fe-4S] cluster</name>
        <dbReference type="ChEBI" id="CHEBI:49883"/>
    </cofactor>
</comment>
<dbReference type="EMBL" id="AODQ01000040">
    <property type="protein sequence ID" value="EMR02954.1"/>
    <property type="molecule type" value="Genomic_DNA"/>
</dbReference>
<evidence type="ECO:0000256" key="1">
    <source>
        <dbReference type="ARBA" id="ARBA00001966"/>
    </source>
</evidence>
<evidence type="ECO:0000256" key="2">
    <source>
        <dbReference type="ARBA" id="ARBA00005065"/>
    </source>
</evidence>
<dbReference type="PANTHER" id="PTHR30573">
    <property type="entry name" value="QUINOLINATE SYNTHETASE A"/>
    <property type="match status" value="1"/>
</dbReference>
<dbReference type="NCBIfam" id="NF006878">
    <property type="entry name" value="PRK09375.1-2"/>
    <property type="match status" value="1"/>
</dbReference>
<keyword evidence="6 10" id="KW-0808">Transferase</keyword>
<comment type="caution">
    <text evidence="10">The sequence shown here is derived from an EMBL/GenBank/DDBJ whole genome shotgun (WGS) entry which is preliminary data.</text>
</comment>
<dbReference type="PANTHER" id="PTHR30573:SF0">
    <property type="entry name" value="QUINOLINATE SYNTHASE, CHLOROPLASTIC"/>
    <property type="match status" value="1"/>
</dbReference>
<dbReference type="STRING" id="1279009.ADICEAN_01927"/>
<organism evidence="10 11">
    <name type="scientific">Cesiribacter andamanensis AMV16</name>
    <dbReference type="NCBI Taxonomy" id="1279009"/>
    <lineage>
        <taxon>Bacteria</taxon>
        <taxon>Pseudomonadati</taxon>
        <taxon>Bacteroidota</taxon>
        <taxon>Cytophagia</taxon>
        <taxon>Cytophagales</taxon>
        <taxon>Cesiribacteraceae</taxon>
        <taxon>Cesiribacter</taxon>
    </lineage>
</organism>
<dbReference type="UniPathway" id="UPA00253">
    <property type="reaction ID" value="UER00327"/>
</dbReference>
<evidence type="ECO:0000313" key="11">
    <source>
        <dbReference type="Proteomes" id="UP000011910"/>
    </source>
</evidence>
<protein>
    <recommendedName>
        <fullName evidence="3">quinolinate synthase</fullName>
        <ecNumber evidence="3">2.5.1.72</ecNumber>
    </recommendedName>
</protein>
<evidence type="ECO:0000256" key="8">
    <source>
        <dbReference type="ARBA" id="ARBA00023004"/>
    </source>
</evidence>